<protein>
    <recommendedName>
        <fullName evidence="4">Low molecular weight antigen MTB12-like C-terminal domain-containing protein</fullName>
    </recommendedName>
</protein>
<keyword evidence="1 3" id="KW-0732">Signal</keyword>
<keyword evidence="6" id="KW-1185">Reference proteome</keyword>
<reference evidence="5 6" key="1">
    <citation type="submission" date="2020-10" db="EMBL/GenBank/DDBJ databases">
        <title>Identification of Nocardia species via Next-generation sequencing and recognition of intraspecies genetic diversity.</title>
        <authorList>
            <person name="Li P."/>
            <person name="Li P."/>
            <person name="Lu B."/>
        </authorList>
    </citation>
    <scope>NUCLEOTIDE SEQUENCE [LARGE SCALE GENOMIC DNA]</scope>
    <source>
        <strain evidence="5 6">N-11</strain>
    </source>
</reference>
<sequence>MIGISRKTVGAIAVAASVLTGALGTVAMSTVAEAAPLVTPLRTKAPGTGELRAKMAVLFNAGASRSARAAELETGEAGLPAFDRAAALIAVAPASWRWDVVGPVSVDGDVVYAKLLTSTEGYEPWYFDVSWRQVDGSWKLTRESVCTIGNFVGTGC</sequence>
<feature type="chain" id="PRO_5046109012" description="Low molecular weight antigen MTB12-like C-terminal domain-containing protein" evidence="3">
    <location>
        <begin position="35"/>
        <end position="156"/>
    </location>
</feature>
<dbReference type="Proteomes" id="UP000807309">
    <property type="component" value="Unassembled WGS sequence"/>
</dbReference>
<dbReference type="Pfam" id="PF26580">
    <property type="entry name" value="Mtb12_C"/>
    <property type="match status" value="1"/>
</dbReference>
<feature type="signal peptide" evidence="3">
    <location>
        <begin position="1"/>
        <end position="34"/>
    </location>
</feature>
<feature type="domain" description="Low molecular weight antigen MTB12-like C-terminal" evidence="4">
    <location>
        <begin position="45"/>
        <end position="156"/>
    </location>
</feature>
<evidence type="ECO:0000259" key="4">
    <source>
        <dbReference type="Pfam" id="PF26580"/>
    </source>
</evidence>
<organism evidence="5 6">
    <name type="scientific">Nocardia abscessus</name>
    <dbReference type="NCBI Taxonomy" id="120957"/>
    <lineage>
        <taxon>Bacteria</taxon>
        <taxon>Bacillati</taxon>
        <taxon>Actinomycetota</taxon>
        <taxon>Actinomycetes</taxon>
        <taxon>Mycobacteriales</taxon>
        <taxon>Nocardiaceae</taxon>
        <taxon>Nocardia</taxon>
    </lineage>
</organism>
<dbReference type="EMBL" id="JADLRE010000007">
    <property type="protein sequence ID" value="MBF6225615.1"/>
    <property type="molecule type" value="Genomic_DNA"/>
</dbReference>
<comment type="similarity">
    <text evidence="2">Belongs to the MTB12 family.</text>
</comment>
<gene>
    <name evidence="5" type="ORF">IU470_10930</name>
</gene>
<name>A0ABS0C5F8_9NOCA</name>
<comment type="caution">
    <text evidence="5">The sequence shown here is derived from an EMBL/GenBank/DDBJ whole genome shotgun (WGS) entry which is preliminary data.</text>
</comment>
<evidence type="ECO:0000256" key="3">
    <source>
        <dbReference type="SAM" id="SignalP"/>
    </source>
</evidence>
<accession>A0ABS0C5F8</accession>
<dbReference type="RefSeq" id="WP_195032863.1">
    <property type="nucleotide sequence ID" value="NZ_JADLRE010000007.1"/>
</dbReference>
<dbReference type="InterPro" id="IPR058644">
    <property type="entry name" value="Mtb12-like_C"/>
</dbReference>
<proteinExistence type="inferred from homology"/>
<evidence type="ECO:0000313" key="6">
    <source>
        <dbReference type="Proteomes" id="UP000807309"/>
    </source>
</evidence>
<evidence type="ECO:0000313" key="5">
    <source>
        <dbReference type="EMBL" id="MBF6225615.1"/>
    </source>
</evidence>
<evidence type="ECO:0000256" key="2">
    <source>
        <dbReference type="ARBA" id="ARBA00093774"/>
    </source>
</evidence>
<evidence type="ECO:0000256" key="1">
    <source>
        <dbReference type="ARBA" id="ARBA00022729"/>
    </source>
</evidence>